<proteinExistence type="predicted"/>
<protein>
    <submittedName>
        <fullName evidence="2">Uncharacterized protein</fullName>
    </submittedName>
</protein>
<dbReference type="EMBL" id="OD010393">
    <property type="protein sequence ID" value="CAD7416065.1"/>
    <property type="molecule type" value="Genomic_DNA"/>
</dbReference>
<sequence length="186" mass="20541">MWLVRRAKETNWSGFVSSTGNQDPWCLVYKLAMDDDPAMDTERHRALRVEAMEDYTGVDVPLFNRKELHDVVRSCRNKKAPGLDLLTAEILDVRRTCQHEDQAGGQGGERHGDGYRVESGGPAHVLEGEDEDDPPQGEALGDEAPDGTYTWNGSGSGEGCVREAHPSFKDFLGIGLLDSTEDVQRP</sequence>
<name>A0A7R9DJW0_TIMPO</name>
<feature type="region of interest" description="Disordered" evidence="1">
    <location>
        <begin position="100"/>
        <end position="162"/>
    </location>
</feature>
<evidence type="ECO:0000313" key="2">
    <source>
        <dbReference type="EMBL" id="CAD7416065.1"/>
    </source>
</evidence>
<organism evidence="2">
    <name type="scientific">Timema poppense</name>
    <name type="common">Walking stick</name>
    <dbReference type="NCBI Taxonomy" id="170557"/>
    <lineage>
        <taxon>Eukaryota</taxon>
        <taxon>Metazoa</taxon>
        <taxon>Ecdysozoa</taxon>
        <taxon>Arthropoda</taxon>
        <taxon>Hexapoda</taxon>
        <taxon>Insecta</taxon>
        <taxon>Pterygota</taxon>
        <taxon>Neoptera</taxon>
        <taxon>Polyneoptera</taxon>
        <taxon>Phasmatodea</taxon>
        <taxon>Timematodea</taxon>
        <taxon>Timematoidea</taxon>
        <taxon>Timematidae</taxon>
        <taxon>Timema</taxon>
    </lineage>
</organism>
<reference evidence="2" key="1">
    <citation type="submission" date="2020-11" db="EMBL/GenBank/DDBJ databases">
        <authorList>
            <person name="Tran Van P."/>
        </authorList>
    </citation>
    <scope>NUCLEOTIDE SEQUENCE</scope>
</reference>
<feature type="compositionally biased region" description="Basic and acidic residues" evidence="1">
    <location>
        <begin position="100"/>
        <end position="116"/>
    </location>
</feature>
<feature type="compositionally biased region" description="Acidic residues" evidence="1">
    <location>
        <begin position="128"/>
        <end position="145"/>
    </location>
</feature>
<evidence type="ECO:0000256" key="1">
    <source>
        <dbReference type="SAM" id="MobiDB-lite"/>
    </source>
</evidence>
<dbReference type="AlphaFoldDB" id="A0A7R9DJW0"/>
<gene>
    <name evidence="2" type="ORF">TPSB3V08_LOCUS10771</name>
</gene>
<accession>A0A7R9DJW0</accession>